<evidence type="ECO:0000256" key="1">
    <source>
        <dbReference type="SAM" id="MobiDB-lite"/>
    </source>
</evidence>
<organism evidence="2">
    <name type="scientific">bioreactor metagenome</name>
    <dbReference type="NCBI Taxonomy" id="1076179"/>
    <lineage>
        <taxon>unclassified sequences</taxon>
        <taxon>metagenomes</taxon>
        <taxon>ecological metagenomes</taxon>
    </lineage>
</organism>
<reference evidence="2" key="1">
    <citation type="submission" date="2019-08" db="EMBL/GenBank/DDBJ databases">
        <authorList>
            <person name="Kucharzyk K."/>
            <person name="Murdoch R.W."/>
            <person name="Higgins S."/>
            <person name="Loffler F."/>
        </authorList>
    </citation>
    <scope>NUCLEOTIDE SEQUENCE</scope>
</reference>
<name>A0A645HIU0_9ZZZZ</name>
<gene>
    <name evidence="2" type="ORF">SDC9_185633</name>
</gene>
<protein>
    <submittedName>
        <fullName evidence="2">Uncharacterized protein</fullName>
    </submittedName>
</protein>
<proteinExistence type="predicted"/>
<comment type="caution">
    <text evidence="2">The sequence shown here is derived from an EMBL/GenBank/DDBJ whole genome shotgun (WGS) entry which is preliminary data.</text>
</comment>
<dbReference type="EMBL" id="VSSQ01093142">
    <property type="protein sequence ID" value="MPN38109.1"/>
    <property type="molecule type" value="Genomic_DNA"/>
</dbReference>
<feature type="region of interest" description="Disordered" evidence="1">
    <location>
        <begin position="1"/>
        <end position="51"/>
    </location>
</feature>
<accession>A0A645HIU0</accession>
<evidence type="ECO:0000313" key="2">
    <source>
        <dbReference type="EMBL" id="MPN38109.1"/>
    </source>
</evidence>
<feature type="compositionally biased region" description="Acidic residues" evidence="1">
    <location>
        <begin position="30"/>
        <end position="51"/>
    </location>
</feature>
<dbReference type="AlphaFoldDB" id="A0A645HIU0"/>
<sequence length="51" mass="6020">MGIDEMEIVPLQPEDIPEDEREEIHKELGFDDEPEEEEEEPEPPEDEEDLV</sequence>